<keyword evidence="2" id="KW-0812">Transmembrane</keyword>
<proteinExistence type="predicted"/>
<evidence type="ECO:0008006" key="5">
    <source>
        <dbReference type="Google" id="ProtNLM"/>
    </source>
</evidence>
<dbReference type="Gene3D" id="1.20.58.340">
    <property type="entry name" value="Magnesium transport protein CorA, transmembrane region"/>
    <property type="match status" value="1"/>
</dbReference>
<dbReference type="EMBL" id="KZ613953">
    <property type="protein sequence ID" value="PMD35094.1"/>
    <property type="molecule type" value="Genomic_DNA"/>
</dbReference>
<feature type="transmembrane region" description="Helical" evidence="2">
    <location>
        <begin position="279"/>
        <end position="302"/>
    </location>
</feature>
<evidence type="ECO:0000256" key="1">
    <source>
        <dbReference type="SAM" id="MobiDB-lite"/>
    </source>
</evidence>
<feature type="region of interest" description="Disordered" evidence="1">
    <location>
        <begin position="360"/>
        <end position="383"/>
    </location>
</feature>
<evidence type="ECO:0000256" key="2">
    <source>
        <dbReference type="SAM" id="Phobius"/>
    </source>
</evidence>
<dbReference type="OrthoDB" id="2830640at2759"/>
<keyword evidence="4" id="KW-1185">Reference proteome</keyword>
<dbReference type="AlphaFoldDB" id="A0A2J6R982"/>
<reference evidence="3 4" key="1">
    <citation type="submission" date="2016-04" db="EMBL/GenBank/DDBJ databases">
        <title>A degradative enzymes factory behind the ericoid mycorrhizal symbiosis.</title>
        <authorList>
            <consortium name="DOE Joint Genome Institute"/>
            <person name="Martino E."/>
            <person name="Morin E."/>
            <person name="Grelet G."/>
            <person name="Kuo A."/>
            <person name="Kohler A."/>
            <person name="Daghino S."/>
            <person name="Barry K."/>
            <person name="Choi C."/>
            <person name="Cichocki N."/>
            <person name="Clum A."/>
            <person name="Copeland A."/>
            <person name="Hainaut M."/>
            <person name="Haridas S."/>
            <person name="Labutti K."/>
            <person name="Lindquist E."/>
            <person name="Lipzen A."/>
            <person name="Khouja H.-R."/>
            <person name="Murat C."/>
            <person name="Ohm R."/>
            <person name="Olson A."/>
            <person name="Spatafora J."/>
            <person name="Veneault-Fourrey C."/>
            <person name="Henrissat B."/>
            <person name="Grigoriev I."/>
            <person name="Martin F."/>
            <person name="Perotto S."/>
        </authorList>
    </citation>
    <scope>NUCLEOTIDE SEQUENCE [LARGE SCALE GENOMIC DNA]</scope>
    <source>
        <strain evidence="3 4">F</strain>
    </source>
</reference>
<accession>A0A2J6R982</accession>
<protein>
    <recommendedName>
        <fullName evidence="5">Cora-domain-containing protein</fullName>
    </recommendedName>
</protein>
<sequence>MKGDPVFVCKKTDSSATITAVLMYDQKKNETLGYVASGLGVRTLNSSDQLLPFCKQFAIYRHPVVILILILELMIDKMSSNLEGIEQRVRKVELETGYSNQQRQSLDSIDQSSNHTEILDYRALAQDLGAETCRFVLIRSLILNATMLQDFVYSCLTGSSCVNPPGTEESTMRLIERVRIAESTLKHMQTYGAIEGRLQAQQNVLFNLIAQQDNALNIEVARDSKEIAQASKRDSSAMKVIAVLTTVFLPGTFVSSFFAMPILDWSAASPSEIVTNHFWVYWAVTVPLTLLTMLVVSFWIVIRGKKNEAISKAARKSVGFEGRESENSSLSDSHSREKREGKVIRGLKYVRDGVVELVNFQKPEHSDSASHTRPSRTRSNEEA</sequence>
<gene>
    <name evidence="3" type="ORF">L207DRAFT_570659</name>
</gene>
<evidence type="ECO:0000313" key="3">
    <source>
        <dbReference type="EMBL" id="PMD35094.1"/>
    </source>
</evidence>
<keyword evidence="2" id="KW-0472">Membrane</keyword>
<organism evidence="3 4">
    <name type="scientific">Hyaloscypha variabilis (strain UAMH 11265 / GT02V1 / F)</name>
    <name type="common">Meliniomyces variabilis</name>
    <dbReference type="NCBI Taxonomy" id="1149755"/>
    <lineage>
        <taxon>Eukaryota</taxon>
        <taxon>Fungi</taxon>
        <taxon>Dikarya</taxon>
        <taxon>Ascomycota</taxon>
        <taxon>Pezizomycotina</taxon>
        <taxon>Leotiomycetes</taxon>
        <taxon>Helotiales</taxon>
        <taxon>Hyaloscyphaceae</taxon>
        <taxon>Hyaloscypha</taxon>
        <taxon>Hyaloscypha variabilis</taxon>
    </lineage>
</organism>
<evidence type="ECO:0000313" key="4">
    <source>
        <dbReference type="Proteomes" id="UP000235786"/>
    </source>
</evidence>
<dbReference type="STRING" id="1149755.A0A2J6R982"/>
<keyword evidence="2" id="KW-1133">Transmembrane helix</keyword>
<name>A0A2J6R982_HYAVF</name>
<feature type="transmembrane region" description="Helical" evidence="2">
    <location>
        <begin position="240"/>
        <end position="259"/>
    </location>
</feature>
<dbReference type="Proteomes" id="UP000235786">
    <property type="component" value="Unassembled WGS sequence"/>
</dbReference>